<dbReference type="Pfam" id="PF02913">
    <property type="entry name" value="FAD-oxidase_C"/>
    <property type="match status" value="1"/>
</dbReference>
<dbReference type="Pfam" id="PF01565">
    <property type="entry name" value="FAD_binding_4"/>
    <property type="match status" value="1"/>
</dbReference>
<dbReference type="GO" id="GO:1903457">
    <property type="term" value="P:lactate catabolic process"/>
    <property type="evidence" value="ECO:0007669"/>
    <property type="project" value="TreeGrafter"/>
</dbReference>
<sequence>MTSEERNHIVATLPASETRTAGPEAREVIEELEQALRWRLEGEVRFDLYSRMLYSTDASNYQIEPIGVVIPRTYDDVRWTIELARQFEVPVLPRGGGSSLAGQAVGRAIVIDFSKYLNQLLDVDPSARTARVQPGIVLAQLNAKLRRYGLMFGPDPASADRATIGGVIGNNASGSHSILYGMTADHVLEAHTLLSDGSELSFRSLPWDEVERRASCDSREGLLYRELLRLRTQYGEAIAREYPKHWRRASGYGLPVLLEPQLNVARLLASSEGTLAVGLEYTLNLVPLPRLTGLVLLQFDDLVEAMEAVPTLLETEPSAVELMDGLLIRLTREQPGYAPRIAFLRGAPEALLMVEYYAESEQELQSKLDRLLRVVAERRLGRDPIAITDRQQQADVWAVRKAGLGLLYSIRGDLKPIACIEDVSVPVEHLAEYVREILRLVAEHGTKAAFYAHASAGCLHVRPLVNLKTADGVRTMRALTEGSLELAKRFGGVLSGEHGDGLARGELNPLLFGPTLYQCMKELKAAFDPLGLLNPGKIVDCPPLDQNLRYGPDYRPIEPKTFFAFRQDGGFLRAIEMCNGAGVCRKLGVGTMCPSYMATRDERDTTRARANALRNALAGRILEPRHFTDPRTYEVFDLCLACKACKTECPSSVDMARIKAEFLAQYYAVHGTPLRARAFAHIHLLNRLGSRTAPFSNLALRTPLGTLAKRALGVHPNRSLPAFVRVPFDRWFRDQHIPRTDGVRGPVIYFHDTFATYNYPEIGRAAVMLLEAAGYQVLVLERRQCCGRPMISKGLLRDAQRVARENVALLAPFARAGIPIVGTEPSCILTFRDEYPDLLPPSDDVTIVAEQSFLLDEFLARAIEREGLALPFRSDPGPRVLFHGHCHQKALVGVKHTLALLRAAGCQVEESGAGCCGMAGSFGYEIEHYEISQKIGADRLFPKVLEQPPETIVAVAGVSCREQIAHFTRRRPRHFAEVLAQRLDPARISVS</sequence>
<dbReference type="PROSITE" id="PS51379">
    <property type="entry name" value="4FE4S_FER_2"/>
    <property type="match status" value="1"/>
</dbReference>
<dbReference type="GO" id="GO:0051536">
    <property type="term" value="F:iron-sulfur cluster binding"/>
    <property type="evidence" value="ECO:0007669"/>
    <property type="project" value="UniProtKB-KW"/>
</dbReference>
<keyword evidence="3" id="KW-0479">Metal-binding</keyword>
<organism evidence="8">
    <name type="scientific">Thermomicrobium roseum</name>
    <dbReference type="NCBI Taxonomy" id="500"/>
    <lineage>
        <taxon>Bacteria</taxon>
        <taxon>Pseudomonadati</taxon>
        <taxon>Thermomicrobiota</taxon>
        <taxon>Thermomicrobia</taxon>
        <taxon>Thermomicrobiales</taxon>
        <taxon>Thermomicrobiaceae</taxon>
        <taxon>Thermomicrobium</taxon>
    </lineage>
</organism>
<dbReference type="Gene3D" id="1.10.45.10">
    <property type="entry name" value="Vanillyl-alcohol Oxidase, Chain A, domain 4"/>
    <property type="match status" value="1"/>
</dbReference>
<evidence type="ECO:0000256" key="4">
    <source>
        <dbReference type="ARBA" id="ARBA00022827"/>
    </source>
</evidence>
<dbReference type="GO" id="GO:0071949">
    <property type="term" value="F:FAD binding"/>
    <property type="evidence" value="ECO:0007669"/>
    <property type="project" value="InterPro"/>
</dbReference>
<dbReference type="SUPFAM" id="SSF56176">
    <property type="entry name" value="FAD-binding/transporter-associated domain-like"/>
    <property type="match status" value="1"/>
</dbReference>
<dbReference type="AlphaFoldDB" id="A0A7C1FQU4"/>
<keyword evidence="6" id="KW-0408">Iron</keyword>
<evidence type="ECO:0000256" key="5">
    <source>
        <dbReference type="ARBA" id="ARBA00023002"/>
    </source>
</evidence>
<dbReference type="InterPro" id="IPR004113">
    <property type="entry name" value="FAD-bd_oxidored_4_C"/>
</dbReference>
<dbReference type="InterPro" id="IPR036318">
    <property type="entry name" value="FAD-bd_PCMH-like_sf"/>
</dbReference>
<name>A0A7C1FQU4_THERO</name>
<dbReference type="GO" id="GO:0008720">
    <property type="term" value="F:D-lactate dehydrogenase (NAD+) activity"/>
    <property type="evidence" value="ECO:0007669"/>
    <property type="project" value="TreeGrafter"/>
</dbReference>
<dbReference type="InterPro" id="IPR004017">
    <property type="entry name" value="Cys_rich_dom"/>
</dbReference>
<evidence type="ECO:0000256" key="6">
    <source>
        <dbReference type="ARBA" id="ARBA00023004"/>
    </source>
</evidence>
<dbReference type="GO" id="GO:0004458">
    <property type="term" value="F:D-lactate dehydrogenase (cytochrome) activity"/>
    <property type="evidence" value="ECO:0007669"/>
    <property type="project" value="TreeGrafter"/>
</dbReference>
<dbReference type="GO" id="GO:0046872">
    <property type="term" value="F:metal ion binding"/>
    <property type="evidence" value="ECO:0007669"/>
    <property type="project" value="UniProtKB-KW"/>
</dbReference>
<gene>
    <name evidence="8" type="ORF">ENP47_09825</name>
</gene>
<dbReference type="SUPFAM" id="SSF55103">
    <property type="entry name" value="FAD-linked oxidases, C-terminal domain"/>
    <property type="match status" value="1"/>
</dbReference>
<proteinExistence type="predicted"/>
<dbReference type="PANTHER" id="PTHR11748">
    <property type="entry name" value="D-LACTATE DEHYDROGENASE"/>
    <property type="match status" value="1"/>
</dbReference>
<evidence type="ECO:0000313" key="8">
    <source>
        <dbReference type="EMBL" id="HEF65880.1"/>
    </source>
</evidence>
<dbReference type="PROSITE" id="PS51387">
    <property type="entry name" value="FAD_PCMH"/>
    <property type="match status" value="1"/>
</dbReference>
<dbReference type="Gene3D" id="3.30.70.2740">
    <property type="match status" value="1"/>
</dbReference>
<dbReference type="SUPFAM" id="SSF46548">
    <property type="entry name" value="alpha-helical ferredoxin"/>
    <property type="match status" value="1"/>
</dbReference>
<evidence type="ECO:0000256" key="2">
    <source>
        <dbReference type="ARBA" id="ARBA00022630"/>
    </source>
</evidence>
<dbReference type="InterPro" id="IPR006094">
    <property type="entry name" value="Oxid_FAD_bind_N"/>
</dbReference>
<dbReference type="Gene3D" id="3.30.465.10">
    <property type="match status" value="1"/>
</dbReference>
<dbReference type="PROSITE" id="PS00198">
    <property type="entry name" value="4FE4S_FER_1"/>
    <property type="match status" value="1"/>
</dbReference>
<keyword evidence="4" id="KW-0274">FAD</keyword>
<dbReference type="Pfam" id="PF02754">
    <property type="entry name" value="CCG"/>
    <property type="match status" value="2"/>
</dbReference>
<protein>
    <submittedName>
        <fullName evidence="8">FAD-binding oxidoreductase</fullName>
    </submittedName>
</protein>
<comment type="caution">
    <text evidence="8">The sequence shown here is derived from an EMBL/GenBank/DDBJ whole genome shotgun (WGS) entry which is preliminary data.</text>
</comment>
<dbReference type="InterPro" id="IPR017896">
    <property type="entry name" value="4Fe4S_Fe-S-bd"/>
</dbReference>
<evidence type="ECO:0000256" key="1">
    <source>
        <dbReference type="ARBA" id="ARBA00001974"/>
    </source>
</evidence>
<dbReference type="Pfam" id="PF13534">
    <property type="entry name" value="Fer4_17"/>
    <property type="match status" value="1"/>
</dbReference>
<dbReference type="InterPro" id="IPR016164">
    <property type="entry name" value="FAD-linked_Oxase-like_C"/>
</dbReference>
<dbReference type="Gene3D" id="3.30.70.2190">
    <property type="match status" value="1"/>
</dbReference>
<evidence type="ECO:0000256" key="3">
    <source>
        <dbReference type="ARBA" id="ARBA00022723"/>
    </source>
</evidence>
<dbReference type="InterPro" id="IPR016166">
    <property type="entry name" value="FAD-bd_PCMH"/>
</dbReference>
<dbReference type="PANTHER" id="PTHR11748:SF119">
    <property type="entry name" value="D-2-HYDROXYGLUTARATE DEHYDROGENASE"/>
    <property type="match status" value="1"/>
</dbReference>
<accession>A0A7C1FQU4</accession>
<dbReference type="InterPro" id="IPR016169">
    <property type="entry name" value="FAD-bd_PCMH_sub2"/>
</dbReference>
<keyword evidence="5" id="KW-0560">Oxidoreductase</keyword>
<comment type="cofactor">
    <cofactor evidence="1">
        <name>FAD</name>
        <dbReference type="ChEBI" id="CHEBI:57692"/>
    </cofactor>
</comment>
<dbReference type="InterPro" id="IPR016171">
    <property type="entry name" value="Vanillyl_alc_oxidase_C-sub2"/>
</dbReference>
<keyword evidence="2" id="KW-0285">Flavoprotein</keyword>
<keyword evidence="7" id="KW-0411">Iron-sulfur</keyword>
<reference evidence="8" key="1">
    <citation type="journal article" date="2020" name="mSystems">
        <title>Genome- and Community-Level Interaction Insights into Carbon Utilization and Element Cycling Functions of Hydrothermarchaeota in Hydrothermal Sediment.</title>
        <authorList>
            <person name="Zhou Z."/>
            <person name="Liu Y."/>
            <person name="Xu W."/>
            <person name="Pan J."/>
            <person name="Luo Z.H."/>
            <person name="Li M."/>
        </authorList>
    </citation>
    <scope>NUCLEOTIDE SEQUENCE [LARGE SCALE GENOMIC DNA]</scope>
    <source>
        <strain evidence="8">SpSt-222</strain>
    </source>
</reference>
<dbReference type="InterPro" id="IPR017900">
    <property type="entry name" value="4Fe4S_Fe_S_CS"/>
</dbReference>
<dbReference type="EMBL" id="DSJL01000011">
    <property type="protein sequence ID" value="HEF65880.1"/>
    <property type="molecule type" value="Genomic_DNA"/>
</dbReference>
<evidence type="ECO:0000256" key="7">
    <source>
        <dbReference type="ARBA" id="ARBA00023014"/>
    </source>
</evidence>